<keyword evidence="1" id="KW-0805">Transcription regulation</keyword>
<evidence type="ECO:0000313" key="6">
    <source>
        <dbReference type="EMBL" id="WFL78850.1"/>
    </source>
</evidence>
<evidence type="ECO:0000313" key="7">
    <source>
        <dbReference type="Proteomes" id="UP001215827"/>
    </source>
</evidence>
<dbReference type="CDD" id="cd00038">
    <property type="entry name" value="CAP_ED"/>
    <property type="match status" value="1"/>
</dbReference>
<name>A0ABY8FX91_9SPHN</name>
<keyword evidence="7" id="KW-1185">Reference proteome</keyword>
<dbReference type="InterPro" id="IPR050397">
    <property type="entry name" value="Env_Response_Regulators"/>
</dbReference>
<dbReference type="Pfam" id="PF13545">
    <property type="entry name" value="HTH_Crp_2"/>
    <property type="match status" value="1"/>
</dbReference>
<keyword evidence="2" id="KW-0238">DNA-binding</keyword>
<accession>A0ABY8FX91</accession>
<reference evidence="6 7" key="1">
    <citation type="submission" date="2023-03" db="EMBL/GenBank/DDBJ databases">
        <title>Altererythrobacter sp. CAU 1644 isolated from sand.</title>
        <authorList>
            <person name="Kim W."/>
        </authorList>
    </citation>
    <scope>NUCLEOTIDE SEQUENCE [LARGE SCALE GENOMIC DNA]</scope>
    <source>
        <strain evidence="6 7">CAU 1644</strain>
    </source>
</reference>
<dbReference type="Proteomes" id="UP001215827">
    <property type="component" value="Chromosome"/>
</dbReference>
<dbReference type="Pfam" id="PF00027">
    <property type="entry name" value="cNMP_binding"/>
    <property type="match status" value="1"/>
</dbReference>
<dbReference type="EMBL" id="CP121106">
    <property type="protein sequence ID" value="WFL78850.1"/>
    <property type="molecule type" value="Genomic_DNA"/>
</dbReference>
<dbReference type="InterPro" id="IPR018490">
    <property type="entry name" value="cNMP-bd_dom_sf"/>
</dbReference>
<dbReference type="RefSeq" id="WP_278017539.1">
    <property type="nucleotide sequence ID" value="NZ_CP121106.1"/>
</dbReference>
<dbReference type="PANTHER" id="PTHR24567:SF74">
    <property type="entry name" value="HTH-TYPE TRANSCRIPTIONAL REGULATOR ARCR"/>
    <property type="match status" value="1"/>
</dbReference>
<dbReference type="SUPFAM" id="SSF46785">
    <property type="entry name" value="Winged helix' DNA-binding domain"/>
    <property type="match status" value="1"/>
</dbReference>
<evidence type="ECO:0000259" key="5">
    <source>
        <dbReference type="PROSITE" id="PS51063"/>
    </source>
</evidence>
<sequence>MSEILQSSERPRRQRSLVAPMLVSVLDEAAQDFLRQRSSLRRFAPDQIIQQRGDKGEGLWWIERGAVTVGRFHPDGEFRRVALLGPGDSYGELAMLSGRPRVVDAISRGESELRFVPARAIEELFAARPETAQVMLGAMALQLQEMLDIIAGIRRGTGLARIAGLLVNLSAGAATTVTTTQQELGELLGLTRATVNLALGELESQGAIRRSYGKVEILAPEELALAALG</sequence>
<proteinExistence type="predicted"/>
<dbReference type="InterPro" id="IPR000595">
    <property type="entry name" value="cNMP-bd_dom"/>
</dbReference>
<feature type="domain" description="HTH crp-type" evidence="5">
    <location>
        <begin position="156"/>
        <end position="221"/>
    </location>
</feature>
<evidence type="ECO:0000259" key="4">
    <source>
        <dbReference type="PROSITE" id="PS50042"/>
    </source>
</evidence>
<keyword evidence="3" id="KW-0804">Transcription</keyword>
<dbReference type="InterPro" id="IPR036390">
    <property type="entry name" value="WH_DNA-bd_sf"/>
</dbReference>
<dbReference type="InterPro" id="IPR012318">
    <property type="entry name" value="HTH_CRP"/>
</dbReference>
<organism evidence="6 7">
    <name type="scientific">Altererythrobacter arenosus</name>
    <dbReference type="NCBI Taxonomy" id="3032592"/>
    <lineage>
        <taxon>Bacteria</taxon>
        <taxon>Pseudomonadati</taxon>
        <taxon>Pseudomonadota</taxon>
        <taxon>Alphaproteobacteria</taxon>
        <taxon>Sphingomonadales</taxon>
        <taxon>Erythrobacteraceae</taxon>
        <taxon>Altererythrobacter</taxon>
    </lineage>
</organism>
<evidence type="ECO:0000256" key="3">
    <source>
        <dbReference type="ARBA" id="ARBA00023163"/>
    </source>
</evidence>
<dbReference type="InterPro" id="IPR036388">
    <property type="entry name" value="WH-like_DNA-bd_sf"/>
</dbReference>
<evidence type="ECO:0000256" key="2">
    <source>
        <dbReference type="ARBA" id="ARBA00023125"/>
    </source>
</evidence>
<dbReference type="SUPFAM" id="SSF51206">
    <property type="entry name" value="cAMP-binding domain-like"/>
    <property type="match status" value="1"/>
</dbReference>
<dbReference type="PROSITE" id="PS50042">
    <property type="entry name" value="CNMP_BINDING_3"/>
    <property type="match status" value="1"/>
</dbReference>
<dbReference type="InterPro" id="IPR014710">
    <property type="entry name" value="RmlC-like_jellyroll"/>
</dbReference>
<dbReference type="SMART" id="SM00419">
    <property type="entry name" value="HTH_CRP"/>
    <property type="match status" value="1"/>
</dbReference>
<dbReference type="Gene3D" id="2.60.120.10">
    <property type="entry name" value="Jelly Rolls"/>
    <property type="match status" value="1"/>
</dbReference>
<evidence type="ECO:0000256" key="1">
    <source>
        <dbReference type="ARBA" id="ARBA00023015"/>
    </source>
</evidence>
<dbReference type="PANTHER" id="PTHR24567">
    <property type="entry name" value="CRP FAMILY TRANSCRIPTIONAL REGULATORY PROTEIN"/>
    <property type="match status" value="1"/>
</dbReference>
<dbReference type="SMART" id="SM00100">
    <property type="entry name" value="cNMP"/>
    <property type="match status" value="1"/>
</dbReference>
<feature type="domain" description="Cyclic nucleotide-binding" evidence="4">
    <location>
        <begin position="22"/>
        <end position="125"/>
    </location>
</feature>
<dbReference type="PROSITE" id="PS51063">
    <property type="entry name" value="HTH_CRP_2"/>
    <property type="match status" value="1"/>
</dbReference>
<gene>
    <name evidence="6" type="ORF">P7228_07245</name>
</gene>
<protein>
    <submittedName>
        <fullName evidence="6">Crp/Fnr family transcriptional regulator</fullName>
    </submittedName>
</protein>
<dbReference type="Gene3D" id="1.10.10.10">
    <property type="entry name" value="Winged helix-like DNA-binding domain superfamily/Winged helix DNA-binding domain"/>
    <property type="match status" value="1"/>
</dbReference>